<accession>A0A550CPX9</accession>
<dbReference type="SUPFAM" id="SSF118116">
    <property type="entry name" value="DNA mismatch repair protein MutL"/>
    <property type="match status" value="1"/>
</dbReference>
<feature type="compositionally biased region" description="Polar residues" evidence="4">
    <location>
        <begin position="491"/>
        <end position="502"/>
    </location>
</feature>
<gene>
    <name evidence="7" type="ORF">BD626DRAFT_452073</name>
</gene>
<dbReference type="InterPro" id="IPR036890">
    <property type="entry name" value="HATPase_C_sf"/>
</dbReference>
<dbReference type="PANTHER" id="PTHR10073:SF52">
    <property type="entry name" value="MISMATCH REPAIR ENDONUCLEASE PMS2"/>
    <property type="match status" value="1"/>
</dbReference>
<feature type="region of interest" description="Disordered" evidence="4">
    <location>
        <begin position="727"/>
        <end position="765"/>
    </location>
</feature>
<feature type="compositionally biased region" description="Low complexity" evidence="4">
    <location>
        <begin position="514"/>
        <end position="524"/>
    </location>
</feature>
<dbReference type="CDD" id="cd16926">
    <property type="entry name" value="HATPase_MutL-MLH-PMS-like"/>
    <property type="match status" value="1"/>
</dbReference>
<keyword evidence="8" id="KW-1185">Reference proteome</keyword>
<dbReference type="GO" id="GO:0032389">
    <property type="term" value="C:MutLalpha complex"/>
    <property type="evidence" value="ECO:0007669"/>
    <property type="project" value="TreeGrafter"/>
</dbReference>
<dbReference type="OrthoDB" id="10263226at2759"/>
<organism evidence="7 8">
    <name type="scientific">Schizophyllum amplum</name>
    <dbReference type="NCBI Taxonomy" id="97359"/>
    <lineage>
        <taxon>Eukaryota</taxon>
        <taxon>Fungi</taxon>
        <taxon>Dikarya</taxon>
        <taxon>Basidiomycota</taxon>
        <taxon>Agaricomycotina</taxon>
        <taxon>Agaricomycetes</taxon>
        <taxon>Agaricomycetidae</taxon>
        <taxon>Agaricales</taxon>
        <taxon>Schizophyllaceae</taxon>
        <taxon>Schizophyllum</taxon>
    </lineage>
</organism>
<evidence type="ECO:0000256" key="2">
    <source>
        <dbReference type="ARBA" id="ARBA00022763"/>
    </source>
</evidence>
<dbReference type="Pfam" id="PF13589">
    <property type="entry name" value="HATPase_c_3"/>
    <property type="match status" value="1"/>
</dbReference>
<protein>
    <recommendedName>
        <fullName evidence="3">DNA mismatch repair protein PMS1</fullName>
    </recommendedName>
</protein>
<dbReference type="InterPro" id="IPR042121">
    <property type="entry name" value="MutL_C_regsub"/>
</dbReference>
<dbReference type="STRING" id="97359.A0A550CPX9"/>
<dbReference type="PROSITE" id="PS00058">
    <property type="entry name" value="DNA_MISMATCH_REPAIR_1"/>
    <property type="match status" value="1"/>
</dbReference>
<dbReference type="SMART" id="SM01340">
    <property type="entry name" value="DNA_mis_repair"/>
    <property type="match status" value="1"/>
</dbReference>
<evidence type="ECO:0000259" key="6">
    <source>
        <dbReference type="SMART" id="SM01340"/>
    </source>
</evidence>
<dbReference type="InterPro" id="IPR002099">
    <property type="entry name" value="MutL/Mlh/PMS"/>
</dbReference>
<keyword evidence="2" id="KW-0227">DNA damage</keyword>
<evidence type="ECO:0000259" key="5">
    <source>
        <dbReference type="SMART" id="SM00853"/>
    </source>
</evidence>
<feature type="region of interest" description="Disordered" evidence="4">
    <location>
        <begin position="537"/>
        <end position="668"/>
    </location>
</feature>
<dbReference type="CDD" id="cd03484">
    <property type="entry name" value="MutL_Trans_hPMS_2_like"/>
    <property type="match status" value="1"/>
</dbReference>
<dbReference type="Proteomes" id="UP000320762">
    <property type="component" value="Unassembled WGS sequence"/>
</dbReference>
<dbReference type="InterPro" id="IPR014790">
    <property type="entry name" value="MutL_C"/>
</dbReference>
<evidence type="ECO:0000256" key="4">
    <source>
        <dbReference type="SAM" id="MobiDB-lite"/>
    </source>
</evidence>
<dbReference type="InterPro" id="IPR042120">
    <property type="entry name" value="MutL_C_dimsub"/>
</dbReference>
<feature type="domain" description="DNA mismatch repair protein S5" evidence="6">
    <location>
        <begin position="225"/>
        <end position="366"/>
    </location>
</feature>
<dbReference type="InterPro" id="IPR014762">
    <property type="entry name" value="DNA_mismatch_repair_CS"/>
</dbReference>
<comment type="caution">
    <text evidence="7">The sequence shown here is derived from an EMBL/GenBank/DDBJ whole genome shotgun (WGS) entry which is preliminary data.</text>
</comment>
<dbReference type="FunFam" id="3.30.1370.100:FF:000001">
    <property type="entry name" value="Mismatch repair endonuclease pms1, putative"/>
    <property type="match status" value="1"/>
</dbReference>
<feature type="domain" description="MutL C-terminal dimerisation" evidence="5">
    <location>
        <begin position="942"/>
        <end position="1101"/>
    </location>
</feature>
<feature type="compositionally biased region" description="Acidic residues" evidence="4">
    <location>
        <begin position="847"/>
        <end position="857"/>
    </location>
</feature>
<proteinExistence type="inferred from homology"/>
<evidence type="ECO:0000313" key="7">
    <source>
        <dbReference type="EMBL" id="TRM66828.1"/>
    </source>
</evidence>
<dbReference type="Pfam" id="PF08676">
    <property type="entry name" value="MutL_C"/>
    <property type="match status" value="1"/>
</dbReference>
<dbReference type="Gene3D" id="3.30.1540.20">
    <property type="entry name" value="MutL, C-terminal domain, dimerisation subdomain"/>
    <property type="match status" value="1"/>
</dbReference>
<dbReference type="FunFam" id="3.30.565.10:FF:000014">
    <property type="entry name" value="Mismatch repair endonuclease pms1, putative"/>
    <property type="match status" value="1"/>
</dbReference>
<feature type="region of interest" description="Disordered" evidence="4">
    <location>
        <begin position="847"/>
        <end position="866"/>
    </location>
</feature>
<dbReference type="PANTHER" id="PTHR10073">
    <property type="entry name" value="DNA MISMATCH REPAIR PROTEIN MLH, PMS, MUTL"/>
    <property type="match status" value="1"/>
</dbReference>
<dbReference type="SUPFAM" id="SSF55874">
    <property type="entry name" value="ATPase domain of HSP90 chaperone/DNA topoisomerase II/histidine kinase"/>
    <property type="match status" value="1"/>
</dbReference>
<dbReference type="InterPro" id="IPR014721">
    <property type="entry name" value="Ribsml_uS5_D2-typ_fold_subgr"/>
</dbReference>
<feature type="compositionally biased region" description="Basic and acidic residues" evidence="4">
    <location>
        <begin position="616"/>
        <end position="625"/>
    </location>
</feature>
<dbReference type="InterPro" id="IPR038973">
    <property type="entry name" value="MutL/Mlh/Pms-like"/>
</dbReference>
<dbReference type="GO" id="GO:0030983">
    <property type="term" value="F:mismatched DNA binding"/>
    <property type="evidence" value="ECO:0007669"/>
    <property type="project" value="InterPro"/>
</dbReference>
<dbReference type="NCBIfam" id="TIGR00585">
    <property type="entry name" value="mutl"/>
    <property type="match status" value="1"/>
</dbReference>
<dbReference type="SUPFAM" id="SSF54211">
    <property type="entry name" value="Ribosomal protein S5 domain 2-like"/>
    <property type="match status" value="1"/>
</dbReference>
<dbReference type="SMART" id="SM00853">
    <property type="entry name" value="MutL_C"/>
    <property type="match status" value="1"/>
</dbReference>
<dbReference type="GO" id="GO:0005524">
    <property type="term" value="F:ATP binding"/>
    <property type="evidence" value="ECO:0007669"/>
    <property type="project" value="InterPro"/>
</dbReference>
<dbReference type="Gene3D" id="3.30.565.10">
    <property type="entry name" value="Histidine kinase-like ATPase, C-terminal domain"/>
    <property type="match status" value="1"/>
</dbReference>
<evidence type="ECO:0000256" key="3">
    <source>
        <dbReference type="ARBA" id="ARBA00070941"/>
    </source>
</evidence>
<dbReference type="InterPro" id="IPR013507">
    <property type="entry name" value="DNA_mismatch_S5_2-like"/>
</dbReference>
<feature type="compositionally biased region" description="Basic and acidic residues" evidence="4">
    <location>
        <begin position="469"/>
        <end position="478"/>
    </location>
</feature>
<feature type="region of interest" description="Disordered" evidence="4">
    <location>
        <begin position="391"/>
        <end position="525"/>
    </location>
</feature>
<dbReference type="InterPro" id="IPR037198">
    <property type="entry name" value="MutL_C_sf"/>
</dbReference>
<comment type="similarity">
    <text evidence="1">Belongs to the DNA mismatch repair MutL/HexB family.</text>
</comment>
<feature type="compositionally biased region" description="Low complexity" evidence="4">
    <location>
        <begin position="821"/>
        <end position="831"/>
    </location>
</feature>
<dbReference type="EMBL" id="VDMD01000003">
    <property type="protein sequence ID" value="TRM66828.1"/>
    <property type="molecule type" value="Genomic_DNA"/>
</dbReference>
<dbReference type="InterPro" id="IPR020568">
    <property type="entry name" value="Ribosomal_Su5_D2-typ_SF"/>
</dbReference>
<sequence>MAADTSIKAIDRASVHRITSGQVVIDLQTAVKELLENSLDAGATNIEVRFKNHGLKSIEVVDNGSGVQEKDFEGIALKHHTSKLSAFEDLTTVRTFGFRGEALSSLCALCDGFTITTATQPPMGDTLEVDRNGHIKRRNKVARQRGTTIQLSNIFAPLPVRRKEFERNAKREFGKALHLLNAYALGPCVSNEGRPVKLTVSNQMDKGSKSVQIRTQGLASCRSSVTALWGPRALDYVVDLDLAFDVERDKMSMRRLDPNSAADATLIHVAVKGLVSKFIVGAGRTGTDRQFFFVNGRPCHLDKIQKAFNEVYKSFNATQSAFLVADFIIPTGSCDINVSPDKRTIFLHHEANLIAAFKTALETAFAPARSMYDVSASQMTQTNLPMTFTQARRTNSAKMTDSSSVPTPTMRTSSSSRSSSPVREAEQTRGASDGMRPINATPAAEDDEVLMTTEIDLVEPPQSRCATEGGDKETEPCLHHASALDDPPVSSAASHFTATTVSAPGCNPPLQVQSDDTPSSPPDTMDVELSVAHISWSQSSDLETARRRTSASSSSFQEPTKKAEEEEDVDMPSRKRRRGESETPGAATGLEESAASDVKERDAPGTEVLRTPDTFRQAKDVRSVEGRWFSSGSRKKGTRASASQVSLSSPPANTSSHKAKGEQGLASQISMRSQLVGFAMAGSRRMNDQMGDVTNSTDDANDLADIEDKMQEDDEEMAVDNTLADAYSDRDVENEAEYAPAAEGVPDDAIGDPRDKLSEGDVDIELPRKRIRRRRSSRGDPTIKISEGTPVGVKVEEKAVSPFSEGVIDLISDAEDESASRFGAGSARSSGTNSPDAAAVVSSDDFPAMDEDETEEPEIQRQDSNSGDVVMEVTMERTASACDKLREALFTHGRFQQENTAGGSLDNAFFADAGLANTDDAESAANALARVIEKSDFASMDVVGQFNRGFIIARRRRQSSSQDDPTLDDLFIIDQHASDEKYNFETLQQTTKIESQRLLRPRPLELTAADELIALDRLDVLRQNGFEVEVTKAAPDSDGGARLRLVAQPVSKSTTFDMRDLEELIHLLHDAPGGAAVRCSKARAMFASRACRKSVMIGMPLTKGRMVSVVQHMGTMDQPWNCPHGRPTMRHLIDLDAFAVDVRRARPIDWGALTLSC</sequence>
<dbReference type="GO" id="GO:0000710">
    <property type="term" value="P:meiotic mismatch repair"/>
    <property type="evidence" value="ECO:0007669"/>
    <property type="project" value="UniProtKB-ARBA"/>
</dbReference>
<dbReference type="Gene3D" id="3.30.230.10">
    <property type="match status" value="1"/>
</dbReference>
<dbReference type="Gene3D" id="3.30.1370.100">
    <property type="entry name" value="MutL, C-terminal domain, regulatory subdomain"/>
    <property type="match status" value="1"/>
</dbReference>
<dbReference type="GO" id="GO:0016887">
    <property type="term" value="F:ATP hydrolysis activity"/>
    <property type="evidence" value="ECO:0007669"/>
    <property type="project" value="InterPro"/>
</dbReference>
<feature type="region of interest" description="Disordered" evidence="4">
    <location>
        <begin position="770"/>
        <end position="789"/>
    </location>
</feature>
<dbReference type="Pfam" id="PF01119">
    <property type="entry name" value="DNA_mis_repair"/>
    <property type="match status" value="1"/>
</dbReference>
<evidence type="ECO:0000256" key="1">
    <source>
        <dbReference type="ARBA" id="ARBA00006082"/>
    </source>
</evidence>
<feature type="compositionally biased region" description="Polar residues" evidence="4">
    <location>
        <begin position="640"/>
        <end position="656"/>
    </location>
</feature>
<evidence type="ECO:0000313" key="8">
    <source>
        <dbReference type="Proteomes" id="UP000320762"/>
    </source>
</evidence>
<name>A0A550CPX9_9AGAR</name>
<feature type="compositionally biased region" description="Polar residues" evidence="4">
    <location>
        <begin position="391"/>
        <end position="401"/>
    </location>
</feature>
<reference evidence="7 8" key="1">
    <citation type="journal article" date="2019" name="New Phytol.">
        <title>Comparative genomics reveals unique wood-decay strategies and fruiting body development in the Schizophyllaceae.</title>
        <authorList>
            <person name="Almasi E."/>
            <person name="Sahu N."/>
            <person name="Krizsan K."/>
            <person name="Balint B."/>
            <person name="Kovacs G.M."/>
            <person name="Kiss B."/>
            <person name="Cseklye J."/>
            <person name="Drula E."/>
            <person name="Henrissat B."/>
            <person name="Nagy I."/>
            <person name="Chovatia M."/>
            <person name="Adam C."/>
            <person name="LaButti K."/>
            <person name="Lipzen A."/>
            <person name="Riley R."/>
            <person name="Grigoriev I.V."/>
            <person name="Nagy L.G."/>
        </authorList>
    </citation>
    <scope>NUCLEOTIDE SEQUENCE [LARGE SCALE GENOMIC DNA]</scope>
    <source>
        <strain evidence="7 8">NL-1724</strain>
    </source>
</reference>
<dbReference type="GO" id="GO:0140664">
    <property type="term" value="F:ATP-dependent DNA damage sensor activity"/>
    <property type="evidence" value="ECO:0007669"/>
    <property type="project" value="InterPro"/>
</dbReference>
<feature type="compositionally biased region" description="Low complexity" evidence="4">
    <location>
        <begin position="402"/>
        <end position="422"/>
    </location>
</feature>
<dbReference type="AlphaFoldDB" id="A0A550CPX9"/>
<feature type="region of interest" description="Disordered" evidence="4">
    <location>
        <begin position="821"/>
        <end position="840"/>
    </location>
</feature>